<sequence length="550" mass="60670">MLPIGPFVDVVEHGPPLVRDVRHVFSIIWMLNFLRYEKLTAEESWGSSRRRLRKVARHEDTCHCAREYRLVKGSSGSCPESWLALQVDTKRDGENTQHVAYFSLSYVFRDGLRRRVEISGGFGLWRFSMTEVCWRMLSDDDDDSPAKCRERRRRRIEMRRLAAISAASSPLPQLIQSRGDNPDLTESLAEVKRIRTAEKSDLPASSSSLSGEDVDASSAQQIEGPAREPVFGTMSVSGRSRGMEDAIGVRTSLCRPEISHYRPVHFFAVFDGHGGPHVAALCRERMHVFVEEELTRVSCTGESESGSSSSSKGELEEDGTDLEEKWRRVMRKSFERMDGVAMCTCACGSVGYKCGCHPMEVPLGGSTAVVAVLTPEYIVVANCGDSRAVLCRAGTPIPLSQDHKPDRPDELARIEAAGGRVIFVNGARVEGILAMSRAIGDKYLKPFVTSEPEITFTKREVEDECLILASDGLWDVLSSELACEIARECLKDRPPATAIVLNSGPQVEDEGAGALFPSRSVLAAALLTRLALGRKSYDNISVIVVDLKKS</sequence>
<dbReference type="EC" id="3.1.3.16" evidence="3"/>
<comment type="cofactor">
    <cofactor evidence="2">
        <name>Mg(2+)</name>
        <dbReference type="ChEBI" id="CHEBI:18420"/>
    </cofactor>
</comment>
<feature type="region of interest" description="Disordered" evidence="10">
    <location>
        <begin position="300"/>
        <end position="322"/>
    </location>
</feature>
<evidence type="ECO:0000256" key="5">
    <source>
        <dbReference type="ARBA" id="ARBA00022801"/>
    </source>
</evidence>
<dbReference type="OrthoDB" id="10264738at2759"/>
<protein>
    <recommendedName>
        <fullName evidence="3">protein-serine/threonine phosphatase</fullName>
        <ecNumber evidence="3">3.1.3.16</ecNumber>
    </recommendedName>
</protein>
<evidence type="ECO:0000313" key="12">
    <source>
        <dbReference type="EMBL" id="KAE8022450.1"/>
    </source>
</evidence>
<comment type="cofactor">
    <cofactor evidence="1">
        <name>Mn(2+)</name>
        <dbReference type="ChEBI" id="CHEBI:29035"/>
    </cofactor>
</comment>
<keyword evidence="6" id="KW-0460">Magnesium</keyword>
<evidence type="ECO:0000256" key="10">
    <source>
        <dbReference type="SAM" id="MobiDB-lite"/>
    </source>
</evidence>
<dbReference type="SMART" id="SM00332">
    <property type="entry name" value="PP2Cc"/>
    <property type="match status" value="1"/>
</dbReference>
<dbReference type="PROSITE" id="PS01032">
    <property type="entry name" value="PPM_1"/>
    <property type="match status" value="1"/>
</dbReference>
<dbReference type="CDD" id="cd00143">
    <property type="entry name" value="PP2Cc"/>
    <property type="match status" value="1"/>
</dbReference>
<dbReference type="EMBL" id="CM017323">
    <property type="protein sequence ID" value="KAE8022450.1"/>
    <property type="molecule type" value="Genomic_DNA"/>
</dbReference>
<evidence type="ECO:0000256" key="2">
    <source>
        <dbReference type="ARBA" id="ARBA00001946"/>
    </source>
</evidence>
<dbReference type="GO" id="GO:0046872">
    <property type="term" value="F:metal ion binding"/>
    <property type="evidence" value="ECO:0007669"/>
    <property type="project" value="UniProtKB-KW"/>
</dbReference>
<evidence type="ECO:0000256" key="4">
    <source>
        <dbReference type="ARBA" id="ARBA00022723"/>
    </source>
</evidence>
<dbReference type="PANTHER" id="PTHR47992">
    <property type="entry name" value="PROTEIN PHOSPHATASE"/>
    <property type="match status" value="1"/>
</dbReference>
<dbReference type="AlphaFoldDB" id="A0A5N6QZR0"/>
<keyword evidence="5 9" id="KW-0378">Hydrolase</keyword>
<dbReference type="FunFam" id="3.60.40.10:FF:000291">
    <property type="entry name" value="Protein phosphatase 2C 50"/>
    <property type="match status" value="1"/>
</dbReference>
<evidence type="ECO:0000256" key="7">
    <source>
        <dbReference type="ARBA" id="ARBA00022912"/>
    </source>
</evidence>
<feature type="region of interest" description="Disordered" evidence="10">
    <location>
        <begin position="196"/>
        <end position="224"/>
    </location>
</feature>
<keyword evidence="8" id="KW-0464">Manganese</keyword>
<dbReference type="InterPro" id="IPR001932">
    <property type="entry name" value="PPM-type_phosphatase-like_dom"/>
</dbReference>
<dbReference type="GO" id="GO:0004722">
    <property type="term" value="F:protein serine/threonine phosphatase activity"/>
    <property type="evidence" value="ECO:0007669"/>
    <property type="project" value="UniProtKB-EC"/>
</dbReference>
<evidence type="ECO:0000256" key="9">
    <source>
        <dbReference type="RuleBase" id="RU003465"/>
    </source>
</evidence>
<keyword evidence="4" id="KW-0479">Metal-binding</keyword>
<dbReference type="Pfam" id="PF00481">
    <property type="entry name" value="PP2C"/>
    <property type="match status" value="1"/>
</dbReference>
<accession>A0A5N6QZR0</accession>
<dbReference type="Proteomes" id="UP000327013">
    <property type="component" value="Chromosome 3"/>
</dbReference>
<keyword evidence="7 9" id="KW-0904">Protein phosphatase</keyword>
<evidence type="ECO:0000256" key="8">
    <source>
        <dbReference type="ARBA" id="ARBA00023211"/>
    </source>
</evidence>
<keyword evidence="13" id="KW-1185">Reference proteome</keyword>
<evidence type="ECO:0000256" key="3">
    <source>
        <dbReference type="ARBA" id="ARBA00013081"/>
    </source>
</evidence>
<evidence type="ECO:0000256" key="1">
    <source>
        <dbReference type="ARBA" id="ARBA00001936"/>
    </source>
</evidence>
<reference evidence="12 13" key="1">
    <citation type="submission" date="2019-06" db="EMBL/GenBank/DDBJ databases">
        <title>A chromosomal-level reference genome of Carpinus fangiana (Coryloideae, Betulaceae).</title>
        <authorList>
            <person name="Yang X."/>
            <person name="Wang Z."/>
            <person name="Zhang L."/>
            <person name="Hao G."/>
            <person name="Liu J."/>
            <person name="Yang Y."/>
        </authorList>
    </citation>
    <scope>NUCLEOTIDE SEQUENCE [LARGE SCALE GENOMIC DNA]</scope>
    <source>
        <strain evidence="12">Cfa_2016G</strain>
        <tissue evidence="12">Leaf</tissue>
    </source>
</reference>
<dbReference type="InterPro" id="IPR036457">
    <property type="entry name" value="PPM-type-like_dom_sf"/>
</dbReference>
<gene>
    <name evidence="12" type="ORF">FH972_008248</name>
</gene>
<dbReference type="InterPro" id="IPR015655">
    <property type="entry name" value="PP2C"/>
</dbReference>
<evidence type="ECO:0000256" key="6">
    <source>
        <dbReference type="ARBA" id="ARBA00022842"/>
    </source>
</evidence>
<feature type="compositionally biased region" description="Low complexity" evidence="10">
    <location>
        <begin position="301"/>
        <end position="312"/>
    </location>
</feature>
<comment type="similarity">
    <text evidence="9">Belongs to the PP2C family.</text>
</comment>
<dbReference type="Gene3D" id="3.60.40.10">
    <property type="entry name" value="PPM-type phosphatase domain"/>
    <property type="match status" value="1"/>
</dbReference>
<dbReference type="InterPro" id="IPR000222">
    <property type="entry name" value="PP2C_BS"/>
</dbReference>
<evidence type="ECO:0000259" key="11">
    <source>
        <dbReference type="PROSITE" id="PS51746"/>
    </source>
</evidence>
<dbReference type="SUPFAM" id="SSF81606">
    <property type="entry name" value="PP2C-like"/>
    <property type="match status" value="1"/>
</dbReference>
<organism evidence="12 13">
    <name type="scientific">Carpinus fangiana</name>
    <dbReference type="NCBI Taxonomy" id="176857"/>
    <lineage>
        <taxon>Eukaryota</taxon>
        <taxon>Viridiplantae</taxon>
        <taxon>Streptophyta</taxon>
        <taxon>Embryophyta</taxon>
        <taxon>Tracheophyta</taxon>
        <taxon>Spermatophyta</taxon>
        <taxon>Magnoliopsida</taxon>
        <taxon>eudicotyledons</taxon>
        <taxon>Gunneridae</taxon>
        <taxon>Pentapetalae</taxon>
        <taxon>rosids</taxon>
        <taxon>fabids</taxon>
        <taxon>Fagales</taxon>
        <taxon>Betulaceae</taxon>
        <taxon>Carpinus</taxon>
    </lineage>
</organism>
<evidence type="ECO:0000313" key="13">
    <source>
        <dbReference type="Proteomes" id="UP000327013"/>
    </source>
</evidence>
<dbReference type="PROSITE" id="PS51746">
    <property type="entry name" value="PPM_2"/>
    <property type="match status" value="1"/>
</dbReference>
<name>A0A5N6QZR0_9ROSI</name>
<feature type="domain" description="PPM-type phosphatase" evidence="11">
    <location>
        <begin position="230"/>
        <end position="547"/>
    </location>
</feature>
<proteinExistence type="inferred from homology"/>